<dbReference type="Gene3D" id="3.75.10.10">
    <property type="entry name" value="L-arginine/glycine Amidinotransferase, Chain A"/>
    <property type="match status" value="1"/>
</dbReference>
<evidence type="ECO:0000256" key="1">
    <source>
        <dbReference type="SAM" id="SignalP"/>
    </source>
</evidence>
<dbReference type="InterPro" id="IPR036556">
    <property type="entry name" value="PAD_central_sf"/>
</dbReference>
<dbReference type="PANTHER" id="PTHR10837">
    <property type="entry name" value="PEPTIDYLARGININE DEIMINASE"/>
    <property type="match status" value="1"/>
</dbReference>
<dbReference type="Proteomes" id="UP000076863">
    <property type="component" value="Unassembled WGS sequence"/>
</dbReference>
<reference evidence="3 4" key="1">
    <citation type="journal article" date="2016" name="Genome Biol. Evol.">
        <title>Divergent and convergent evolution of fungal pathogenicity.</title>
        <authorList>
            <person name="Shang Y."/>
            <person name="Xiao G."/>
            <person name="Zheng P."/>
            <person name="Cen K."/>
            <person name="Zhan S."/>
            <person name="Wang C."/>
        </authorList>
    </citation>
    <scope>NUCLEOTIDE SEQUENCE [LARGE SCALE GENOMIC DNA]</scope>
    <source>
        <strain evidence="3 4">RCEF 3172</strain>
    </source>
</reference>
<keyword evidence="4" id="KW-1185">Reference proteome</keyword>
<accession>A0A166XU59</accession>
<dbReference type="OrthoDB" id="5102063at2759"/>
<dbReference type="GO" id="GO:0004668">
    <property type="term" value="F:protein-arginine deiminase activity"/>
    <property type="evidence" value="ECO:0007669"/>
    <property type="project" value="InterPro"/>
</dbReference>
<feature type="signal peptide" evidence="1">
    <location>
        <begin position="1"/>
        <end position="23"/>
    </location>
</feature>
<evidence type="ECO:0000313" key="3">
    <source>
        <dbReference type="EMBL" id="OAA36178.1"/>
    </source>
</evidence>
<dbReference type="PANTHER" id="PTHR10837:SF8">
    <property type="entry name" value="PROTEIN-ARGININE DEIMINASE"/>
    <property type="match status" value="1"/>
</dbReference>
<dbReference type="AlphaFoldDB" id="A0A166XU59"/>
<organism evidence="3 4">
    <name type="scientific">Beauveria brongniartii RCEF 3172</name>
    <dbReference type="NCBI Taxonomy" id="1081107"/>
    <lineage>
        <taxon>Eukaryota</taxon>
        <taxon>Fungi</taxon>
        <taxon>Dikarya</taxon>
        <taxon>Ascomycota</taxon>
        <taxon>Pezizomycotina</taxon>
        <taxon>Sordariomycetes</taxon>
        <taxon>Hypocreomycetidae</taxon>
        <taxon>Hypocreales</taxon>
        <taxon>Cordycipitaceae</taxon>
        <taxon>Beauveria</taxon>
        <taxon>Beauveria brongniartii</taxon>
    </lineage>
</organism>
<keyword evidence="1" id="KW-0732">Signal</keyword>
<evidence type="ECO:0000259" key="2">
    <source>
        <dbReference type="Pfam" id="PF03068"/>
    </source>
</evidence>
<dbReference type="SUPFAM" id="SSF110083">
    <property type="entry name" value="Peptidylarginine deiminase Pad4, middle domain"/>
    <property type="match status" value="1"/>
</dbReference>
<proteinExistence type="predicted"/>
<feature type="domain" description="Protein-arginine deiminase C-terminal" evidence="2">
    <location>
        <begin position="212"/>
        <end position="622"/>
    </location>
</feature>
<sequence length="624" mass="69095">MRKMHTALLGYLTGILAVSTVAASISTPQKTINPAKLDIPVTILADTNRDGLVDDLDTYGKHAWTTSHGAIFLPNIGDERHRCHVNDAVGAPLSNWELAACNDAAGDVLINSTLAAPVKTLPLTGLSQNVTARIFVQPLSAAEHVRLFWKHRNDGSSSDWAPVKSELQFNSTSLSVGLTLAVDARHLVTDKAIWDGQVNVEIEVVDGMRSGSDFVAMRQAPVLLHHHRQSMDAVVTMQTAESKWQGTFVNSLRAIIHKLKPAVPLITLNDSRDIWAQDLMEPAFASMPGRNGPISIRVLLRSPQSTRPNGRLVFEQLRGPGVGGWQPGSESGFGWEEINSGGNIETIPPYTSRSGVSYKNGRVVLGKHYDKYPAASLTKFLEAQREQTPLYLEAGWLVAGHVDEFVQFLPSNNTIGFRVAVPDTRSAMRILKRVNETGHGTVPFLSFRGNLTDDNWPIFADRDLPNKTVEALLAEEDFVKTNEYAQKFIDGNVEILLRELPISDADVLRVPALWRDQTYDWLANPDGFPERLHHTIPGERQLQGFFPLAVNGLVLDQHYICPKPFGPRVDGVDVLEREIGKVYTEAGFHVVFIDDYMSHHVRGGEVHCGTNSLRRTDVEWWKSG</sequence>
<name>A0A166XU59_9HYPO</name>
<dbReference type="InterPro" id="IPR013530">
    <property type="entry name" value="PAD_C"/>
</dbReference>
<comment type="caution">
    <text evidence="3">The sequence shown here is derived from an EMBL/GenBank/DDBJ whole genome shotgun (WGS) entry which is preliminary data.</text>
</comment>
<protein>
    <submittedName>
        <fullName evidence="3">Arginine deiminase type-3</fullName>
    </submittedName>
</protein>
<dbReference type="SUPFAM" id="SSF55909">
    <property type="entry name" value="Pentein"/>
    <property type="match status" value="1"/>
</dbReference>
<dbReference type="GO" id="GO:0005737">
    <property type="term" value="C:cytoplasm"/>
    <property type="evidence" value="ECO:0007669"/>
    <property type="project" value="InterPro"/>
</dbReference>
<feature type="chain" id="PRO_5007882464" evidence="1">
    <location>
        <begin position="24"/>
        <end position="624"/>
    </location>
</feature>
<gene>
    <name evidence="3" type="ORF">BBO_08350</name>
</gene>
<dbReference type="GO" id="GO:0005509">
    <property type="term" value="F:calcium ion binding"/>
    <property type="evidence" value="ECO:0007669"/>
    <property type="project" value="InterPro"/>
</dbReference>
<dbReference type="InterPro" id="IPR004303">
    <property type="entry name" value="PAD"/>
</dbReference>
<dbReference type="Pfam" id="PF03068">
    <property type="entry name" value="PAD"/>
    <property type="match status" value="1"/>
</dbReference>
<dbReference type="EMBL" id="AZHA01000037">
    <property type="protein sequence ID" value="OAA36178.1"/>
    <property type="molecule type" value="Genomic_DNA"/>
</dbReference>
<evidence type="ECO:0000313" key="4">
    <source>
        <dbReference type="Proteomes" id="UP000076863"/>
    </source>
</evidence>